<name>A0A9W6SSM3_9ACTN</name>
<dbReference type="Gene3D" id="2.130.10.10">
    <property type="entry name" value="YVTN repeat-like/Quinoprotein amine dehydrogenase"/>
    <property type="match status" value="1"/>
</dbReference>
<evidence type="ECO:0000313" key="2">
    <source>
        <dbReference type="Proteomes" id="UP001165079"/>
    </source>
</evidence>
<evidence type="ECO:0008006" key="3">
    <source>
        <dbReference type="Google" id="ProtNLM"/>
    </source>
</evidence>
<dbReference type="RefSeq" id="WP_285667274.1">
    <property type="nucleotide sequence ID" value="NZ_BSTX01000007.1"/>
</dbReference>
<gene>
    <name evidence="1" type="ORF">Afil01_65280</name>
</gene>
<comment type="caution">
    <text evidence="1">The sequence shown here is derived from an EMBL/GenBank/DDBJ whole genome shotgun (WGS) entry which is preliminary data.</text>
</comment>
<dbReference type="InterPro" id="IPR015943">
    <property type="entry name" value="WD40/YVTN_repeat-like_dom_sf"/>
</dbReference>
<protein>
    <recommendedName>
        <fullName evidence="3">WD40 repeat domain-containing protein</fullName>
    </recommendedName>
</protein>
<dbReference type="InterPro" id="IPR011044">
    <property type="entry name" value="Quino_amine_DH_bsu"/>
</dbReference>
<dbReference type="SUPFAM" id="SSF50969">
    <property type="entry name" value="YVTN repeat-like/Quinoprotein amine dehydrogenase"/>
    <property type="match status" value="1"/>
</dbReference>
<proteinExistence type="predicted"/>
<reference evidence="1" key="1">
    <citation type="submission" date="2023-03" db="EMBL/GenBank/DDBJ databases">
        <title>Actinorhabdospora filicis NBRC 111898.</title>
        <authorList>
            <person name="Ichikawa N."/>
            <person name="Sato H."/>
            <person name="Tonouchi N."/>
        </authorList>
    </citation>
    <scope>NUCLEOTIDE SEQUENCE</scope>
    <source>
        <strain evidence="1">NBRC 111898</strain>
    </source>
</reference>
<dbReference type="Proteomes" id="UP001165079">
    <property type="component" value="Unassembled WGS sequence"/>
</dbReference>
<organism evidence="1 2">
    <name type="scientific">Actinorhabdospora filicis</name>
    <dbReference type="NCBI Taxonomy" id="1785913"/>
    <lineage>
        <taxon>Bacteria</taxon>
        <taxon>Bacillati</taxon>
        <taxon>Actinomycetota</taxon>
        <taxon>Actinomycetes</taxon>
        <taxon>Micromonosporales</taxon>
        <taxon>Micromonosporaceae</taxon>
        <taxon>Actinorhabdospora</taxon>
    </lineage>
</organism>
<dbReference type="EMBL" id="BSTX01000007">
    <property type="protein sequence ID" value="GLZ81721.1"/>
    <property type="molecule type" value="Genomic_DNA"/>
</dbReference>
<accession>A0A9W6SSM3</accession>
<dbReference type="AlphaFoldDB" id="A0A9W6SSM3"/>
<sequence length="331" mass="35480">MPKPVIVALLPHASLDHRAGRVTWRADGRRFFTSTAALLAGDAPAFEIAPPWPDRHVHDVALSPAGDRVAVAGTHALRVTSTSGEPLWELPHACWARCGERHASADYADDSRHRYPDGGSAAFSPDGALLWAHVRADGGEEWLVLDAATGDVLARHALDTYAHGSHHLSLPDGSMLLCVGEGQDGVPVYFGAYRDGLVAREVSVDRVPLDVSPSGTLVMTVAHYEESLSVHRPGEAEPLMECLAEDHFPSGGEDRAQWRYVGGFLSEDTVISSGNEDDVELGPDRHRLVDTESGAVTEVAYDREVTGRPVPLGDGLWATGVAAGTAVWRLD</sequence>
<evidence type="ECO:0000313" key="1">
    <source>
        <dbReference type="EMBL" id="GLZ81721.1"/>
    </source>
</evidence>
<keyword evidence="2" id="KW-1185">Reference proteome</keyword>